<dbReference type="Gene3D" id="1.10.10.60">
    <property type="entry name" value="Homeodomain-like"/>
    <property type="match status" value="1"/>
</dbReference>
<evidence type="ECO:0000256" key="6">
    <source>
        <dbReference type="PROSITE-ProRule" id="PRU00108"/>
    </source>
</evidence>
<keyword evidence="5 6" id="KW-0539">Nucleus</keyword>
<dbReference type="GO" id="GO:0000977">
    <property type="term" value="F:RNA polymerase II transcription regulatory region sequence-specific DNA binding"/>
    <property type="evidence" value="ECO:0007669"/>
    <property type="project" value="TreeGrafter"/>
</dbReference>
<gene>
    <name evidence="9" type="ORF">D4764_14G0010540</name>
</gene>
<dbReference type="GO" id="GO:0000981">
    <property type="term" value="F:DNA-binding transcription factor activity, RNA polymerase II-specific"/>
    <property type="evidence" value="ECO:0007669"/>
    <property type="project" value="TreeGrafter"/>
</dbReference>
<feature type="domain" description="Homeobox" evidence="8">
    <location>
        <begin position="56"/>
        <end position="116"/>
    </location>
</feature>
<feature type="DNA-binding region" description="Homeobox" evidence="6">
    <location>
        <begin position="58"/>
        <end position="117"/>
    </location>
</feature>
<dbReference type="PANTHER" id="PTHR24329:SF543">
    <property type="entry name" value="FI01017P-RELATED"/>
    <property type="match status" value="1"/>
</dbReference>
<dbReference type="PROSITE" id="PS50071">
    <property type="entry name" value="HOMEOBOX_2"/>
    <property type="match status" value="1"/>
</dbReference>
<evidence type="ECO:0000256" key="7">
    <source>
        <dbReference type="RuleBase" id="RU000682"/>
    </source>
</evidence>
<comment type="subcellular location">
    <subcellularLocation>
        <location evidence="2 6 7">Nucleus</location>
    </subcellularLocation>
</comment>
<reference evidence="9 10" key="1">
    <citation type="submission" date="2019-04" db="EMBL/GenBank/DDBJ databases">
        <title>Chromosome genome assembly for Takifugu flavidus.</title>
        <authorList>
            <person name="Xiao S."/>
        </authorList>
    </citation>
    <scope>NUCLEOTIDE SEQUENCE [LARGE SCALE GENOMIC DNA]</scope>
    <source>
        <strain evidence="9">HTHZ2018</strain>
        <tissue evidence="9">Muscle</tissue>
    </source>
</reference>
<dbReference type="EMBL" id="RHFK02000006">
    <property type="protein sequence ID" value="TWW75051.1"/>
    <property type="molecule type" value="Genomic_DNA"/>
</dbReference>
<dbReference type="PANTHER" id="PTHR24329">
    <property type="entry name" value="HOMEOBOX PROTEIN ARISTALESS"/>
    <property type="match status" value="1"/>
</dbReference>
<dbReference type="InterPro" id="IPR001356">
    <property type="entry name" value="HD"/>
</dbReference>
<dbReference type="CDD" id="cd00086">
    <property type="entry name" value="homeodomain"/>
    <property type="match status" value="1"/>
</dbReference>
<dbReference type="FunFam" id="1.10.10.60:FF:000679">
    <property type="entry name" value="Homeobox protein aristaless"/>
    <property type="match status" value="1"/>
</dbReference>
<feature type="non-terminal residue" evidence="9">
    <location>
        <position position="177"/>
    </location>
</feature>
<evidence type="ECO:0000256" key="1">
    <source>
        <dbReference type="ARBA" id="ARBA00003263"/>
    </source>
</evidence>
<name>A0A5C6P872_9TELE</name>
<dbReference type="GO" id="GO:0005634">
    <property type="term" value="C:nucleus"/>
    <property type="evidence" value="ECO:0007669"/>
    <property type="project" value="UniProtKB-SubCell"/>
</dbReference>
<dbReference type="SMART" id="SM00389">
    <property type="entry name" value="HOX"/>
    <property type="match status" value="1"/>
</dbReference>
<comment type="function">
    <text evidence="1">Sequence-specific transcription factor which is part of a developmental regulatory system that provides cells with specific positional identities on the anterior-posterior axis.</text>
</comment>
<evidence type="ECO:0000256" key="3">
    <source>
        <dbReference type="ARBA" id="ARBA00023125"/>
    </source>
</evidence>
<evidence type="ECO:0000313" key="10">
    <source>
        <dbReference type="Proteomes" id="UP000324091"/>
    </source>
</evidence>
<proteinExistence type="predicted"/>
<evidence type="ECO:0000259" key="8">
    <source>
        <dbReference type="PROSITE" id="PS50071"/>
    </source>
</evidence>
<evidence type="ECO:0000313" key="9">
    <source>
        <dbReference type="EMBL" id="TWW75051.1"/>
    </source>
</evidence>
<keyword evidence="3 6" id="KW-0238">DNA-binding</keyword>
<sequence length="177" mass="19971">MAYGSDFSGGNVSKMNTFYSGHYWPAACMDMNNNDNYAQDCITGLHGITHRTRSDAQRRRRRTTFSKAQLAELEKAFSITHYPDIKMKESLASRTGLPESTIQVWFQNRRARYFKSKKSSRELPKPSVEYLYPPSPSPPYSNFGASFPFTAPSPPVYPAPCLPQSTRLSALLESPSK</sequence>
<dbReference type="InterPro" id="IPR050649">
    <property type="entry name" value="Paired_Homeobox_TFs"/>
</dbReference>
<organism evidence="9 10">
    <name type="scientific">Takifugu flavidus</name>
    <name type="common">sansaifugu</name>
    <dbReference type="NCBI Taxonomy" id="433684"/>
    <lineage>
        <taxon>Eukaryota</taxon>
        <taxon>Metazoa</taxon>
        <taxon>Chordata</taxon>
        <taxon>Craniata</taxon>
        <taxon>Vertebrata</taxon>
        <taxon>Euteleostomi</taxon>
        <taxon>Actinopterygii</taxon>
        <taxon>Neopterygii</taxon>
        <taxon>Teleostei</taxon>
        <taxon>Neoteleostei</taxon>
        <taxon>Acanthomorphata</taxon>
        <taxon>Eupercaria</taxon>
        <taxon>Tetraodontiformes</taxon>
        <taxon>Tetradontoidea</taxon>
        <taxon>Tetraodontidae</taxon>
        <taxon>Takifugu</taxon>
    </lineage>
</organism>
<comment type="caution">
    <text evidence="9">The sequence shown here is derived from an EMBL/GenBank/DDBJ whole genome shotgun (WGS) entry which is preliminary data.</text>
</comment>
<evidence type="ECO:0000256" key="5">
    <source>
        <dbReference type="ARBA" id="ARBA00023242"/>
    </source>
</evidence>
<accession>A0A5C6P872</accession>
<evidence type="ECO:0000256" key="2">
    <source>
        <dbReference type="ARBA" id="ARBA00004123"/>
    </source>
</evidence>
<dbReference type="Proteomes" id="UP000324091">
    <property type="component" value="Chromosome 14"/>
</dbReference>
<protein>
    <submittedName>
        <fullName evidence="9">Homeobox protein SEBOX Homeobox OG-9 Homeobox transcription factor mezzo</fullName>
    </submittedName>
</protein>
<keyword evidence="4 6" id="KW-0371">Homeobox</keyword>
<keyword evidence="10" id="KW-1185">Reference proteome</keyword>
<dbReference type="SUPFAM" id="SSF46689">
    <property type="entry name" value="Homeodomain-like"/>
    <property type="match status" value="1"/>
</dbReference>
<evidence type="ECO:0000256" key="4">
    <source>
        <dbReference type="ARBA" id="ARBA00023155"/>
    </source>
</evidence>
<dbReference type="Pfam" id="PF00046">
    <property type="entry name" value="Homeodomain"/>
    <property type="match status" value="1"/>
</dbReference>
<dbReference type="InterPro" id="IPR009057">
    <property type="entry name" value="Homeodomain-like_sf"/>
</dbReference>
<dbReference type="AlphaFoldDB" id="A0A5C6P872"/>